<proteinExistence type="predicted"/>
<protein>
    <submittedName>
        <fullName evidence="3">Acetyl-CoA:oxalate CoA-transferase</fullName>
        <ecNumber evidence="3">2.8.3.19</ecNumber>
    </submittedName>
</protein>
<feature type="compositionally biased region" description="Basic and acidic residues" evidence="2">
    <location>
        <begin position="393"/>
        <end position="411"/>
    </location>
</feature>
<accession>A0ABU6BL30</accession>
<gene>
    <name evidence="3" type="ORF">EP10_002990</name>
</gene>
<dbReference type="PANTHER" id="PTHR48207">
    <property type="entry name" value="SUCCINATE--HYDROXYMETHYLGLUTARATE COA-TRANSFERASE"/>
    <property type="match status" value="1"/>
</dbReference>
<evidence type="ECO:0000313" key="3">
    <source>
        <dbReference type="EMBL" id="MEB3752118.1"/>
    </source>
</evidence>
<keyword evidence="1 3" id="KW-0808">Transferase</keyword>
<dbReference type="InterPro" id="IPR003673">
    <property type="entry name" value="CoA-Trfase_fam_III"/>
</dbReference>
<dbReference type="PANTHER" id="PTHR48207:SF3">
    <property type="entry name" value="SUCCINATE--HYDROXYMETHYLGLUTARATE COA-TRANSFERASE"/>
    <property type="match status" value="1"/>
</dbReference>
<dbReference type="EMBL" id="JPYA02000004">
    <property type="protein sequence ID" value="MEB3752118.1"/>
    <property type="molecule type" value="Genomic_DNA"/>
</dbReference>
<evidence type="ECO:0000256" key="2">
    <source>
        <dbReference type="SAM" id="MobiDB-lite"/>
    </source>
</evidence>
<dbReference type="InterPro" id="IPR050483">
    <property type="entry name" value="CoA-transferase_III_domain"/>
</dbReference>
<sequence length="411" mass="44660">MPGALDGVRVLDLSRVLAGPYATMILGDLGADVIKVEAPGGSDDTRFWGPPFQNGMSAYYTAINRNKRSMTVDLKSEKGREAIRRLAGGADVLIHNFKTGTMERWGLGYDDLSRLNPRLIYCSITGFGETGPLAALAGYDYIIQAMSGWMSINGTEETGPLKVGVAVTDVFTGLYAAIAIEAALFAREKTGRGQKIDLALFDCAVSALVNVAANYLLSGAVPKPLGNEHPNIVPYSTYEASDGPIVIAVGNDRQFQALCSLLSDRALGTDPRFQTNAGRVAHRDELNRRLNAEIKQRPRAEWQRLLAEKGIPCGPVQTLDELFSHPQTAAREMTVAMHHPLIGSLKLVASPLKLSDTPVSYRLPPPLPGEHNDEAAKAWEKRPEYEGETTAATDDRIQTNRTERGSIDDEL</sequence>
<evidence type="ECO:0000313" key="4">
    <source>
        <dbReference type="Proteomes" id="UP000029267"/>
    </source>
</evidence>
<feature type="region of interest" description="Disordered" evidence="2">
    <location>
        <begin position="363"/>
        <end position="411"/>
    </location>
</feature>
<dbReference type="InterPro" id="IPR023606">
    <property type="entry name" value="CoA-Trfase_III_dom_1_sf"/>
</dbReference>
<dbReference type="EC" id="2.8.3.19" evidence="3"/>
<feature type="compositionally biased region" description="Basic and acidic residues" evidence="2">
    <location>
        <begin position="370"/>
        <end position="385"/>
    </location>
</feature>
<organism evidence="3 4">
    <name type="scientific">Geobacillus icigianus</name>
    <dbReference type="NCBI Taxonomy" id="1430331"/>
    <lineage>
        <taxon>Bacteria</taxon>
        <taxon>Bacillati</taxon>
        <taxon>Bacillota</taxon>
        <taxon>Bacilli</taxon>
        <taxon>Bacillales</taxon>
        <taxon>Anoxybacillaceae</taxon>
        <taxon>Geobacillus</taxon>
    </lineage>
</organism>
<dbReference type="Proteomes" id="UP000029267">
    <property type="component" value="Unassembled WGS sequence"/>
</dbReference>
<dbReference type="Gene3D" id="3.30.1540.10">
    <property type="entry name" value="formyl-coa transferase, domain 3"/>
    <property type="match status" value="1"/>
</dbReference>
<reference evidence="3 4" key="1">
    <citation type="journal article" date="2014" name="Genome Announc.">
        <title>Draft Genome Sequence of Geobacillus icigianus Strain G1w1T Isolated from Hot Springs in the Valley of Geysers, Kamchatka (Russian Federation).</title>
        <authorList>
            <person name="Bryanskaya A.V."/>
            <person name="Rozanov A.S."/>
            <person name="Logacheva M.D."/>
            <person name="Kotenko A.V."/>
            <person name="Peltek S.E."/>
        </authorList>
    </citation>
    <scope>NUCLEOTIDE SEQUENCE [LARGE SCALE GENOMIC DNA]</scope>
    <source>
        <strain evidence="3 4">G1w1</strain>
    </source>
</reference>
<dbReference type="SUPFAM" id="SSF89796">
    <property type="entry name" value="CoA-transferase family III (CaiB/BaiF)"/>
    <property type="match status" value="1"/>
</dbReference>
<dbReference type="InterPro" id="IPR044855">
    <property type="entry name" value="CoA-Trfase_III_dom3_sf"/>
</dbReference>
<dbReference type="Pfam" id="PF02515">
    <property type="entry name" value="CoA_transf_3"/>
    <property type="match status" value="1"/>
</dbReference>
<keyword evidence="4" id="KW-1185">Reference proteome</keyword>
<comment type="caution">
    <text evidence="3">The sequence shown here is derived from an EMBL/GenBank/DDBJ whole genome shotgun (WGS) entry which is preliminary data.</text>
</comment>
<evidence type="ECO:0000256" key="1">
    <source>
        <dbReference type="ARBA" id="ARBA00022679"/>
    </source>
</evidence>
<dbReference type="RefSeq" id="WP_165570929.1">
    <property type="nucleotide sequence ID" value="NZ_JPYA02000004.1"/>
</dbReference>
<dbReference type="GO" id="GO:0016740">
    <property type="term" value="F:transferase activity"/>
    <property type="evidence" value="ECO:0007669"/>
    <property type="project" value="UniProtKB-KW"/>
</dbReference>
<name>A0ABU6BL30_9BACL</name>
<dbReference type="Gene3D" id="3.40.50.10540">
    <property type="entry name" value="Crotonobetainyl-coa:carnitine coa-transferase, domain 1"/>
    <property type="match status" value="1"/>
</dbReference>